<dbReference type="PROSITE" id="PS51704">
    <property type="entry name" value="GP_PDE"/>
    <property type="match status" value="1"/>
</dbReference>
<dbReference type="NCBIfam" id="NF008354">
    <property type="entry name" value="PRK11143.1"/>
    <property type="match status" value="1"/>
</dbReference>
<dbReference type="EC" id="3.1.4.46" evidence="2"/>
<comment type="similarity">
    <text evidence="1">Belongs to the glycerophosphoryl diester phosphodiesterase family.</text>
</comment>
<gene>
    <name evidence="8" type="primary">glpQ</name>
    <name evidence="8" type="ORF">NB063_12405</name>
</gene>
<evidence type="ECO:0000313" key="9">
    <source>
        <dbReference type="Proteomes" id="UP001202961"/>
    </source>
</evidence>
<keyword evidence="5 8" id="KW-0378">Hydrolase</keyword>
<sequence length="319" mass="35607">MKQPIVIAHRGASGYVPEHTLMAKGIAHAMGADFIEQDVVLSKDGIPIVLHDVQVDTVTDVAKKFPERRRDDGRFYAIDLTLDELKTLNVYERFDRGSGQAVFAGRYPTGEGEFRIVTLAEEIRFIQNLNRSTGREAGIYPEIKRPVWHREHGKDLSRAVLDVIAKYGYASKVDLCYVQCFDSDEVVAIRGRYGYQGRLIQLIGEGYDEESDTDYNRLKSREGLAGVAEIADGIGPSLNDIFQCVAEGEVVASDLTDAAHSFGLQVHPWTFRSDGLPKNVPSNEFFFDACFQTARIDGLFADQPDMVVSYLRSRTEKGS</sequence>
<proteinExistence type="inferred from homology"/>
<dbReference type="EMBL" id="JAMQBK010000031">
    <property type="protein sequence ID" value="MCM2371406.1"/>
    <property type="molecule type" value="Genomic_DNA"/>
</dbReference>
<comment type="caution">
    <text evidence="8">The sequence shown here is derived from an EMBL/GenBank/DDBJ whole genome shotgun (WGS) entry which is preliminary data.</text>
</comment>
<evidence type="ECO:0000256" key="1">
    <source>
        <dbReference type="ARBA" id="ARBA00007277"/>
    </source>
</evidence>
<evidence type="ECO:0000256" key="5">
    <source>
        <dbReference type="ARBA" id="ARBA00022801"/>
    </source>
</evidence>
<name>A0ABT0U3L6_9BACT</name>
<evidence type="ECO:0000259" key="7">
    <source>
        <dbReference type="PROSITE" id="PS51704"/>
    </source>
</evidence>
<comment type="catalytic activity">
    <reaction evidence="6">
        <text>a sn-glycero-3-phosphodiester + H2O = an alcohol + sn-glycerol 3-phosphate + H(+)</text>
        <dbReference type="Rhea" id="RHEA:12969"/>
        <dbReference type="ChEBI" id="CHEBI:15377"/>
        <dbReference type="ChEBI" id="CHEBI:15378"/>
        <dbReference type="ChEBI" id="CHEBI:30879"/>
        <dbReference type="ChEBI" id="CHEBI:57597"/>
        <dbReference type="ChEBI" id="CHEBI:83408"/>
        <dbReference type="EC" id="3.1.4.46"/>
    </reaction>
</comment>
<dbReference type="PANTHER" id="PTHR43620:SF7">
    <property type="entry name" value="GLYCEROPHOSPHODIESTER PHOSPHODIESTERASE GDPD5-RELATED"/>
    <property type="match status" value="1"/>
</dbReference>
<dbReference type="GO" id="GO:0008889">
    <property type="term" value="F:glycerophosphodiester phosphodiesterase activity"/>
    <property type="evidence" value="ECO:0007669"/>
    <property type="project" value="UniProtKB-EC"/>
</dbReference>
<dbReference type="Gene3D" id="3.20.20.190">
    <property type="entry name" value="Phosphatidylinositol (PI) phosphodiesterase"/>
    <property type="match status" value="1"/>
</dbReference>
<evidence type="ECO:0000256" key="3">
    <source>
        <dbReference type="ARBA" id="ARBA00022729"/>
    </source>
</evidence>
<keyword evidence="3" id="KW-0732">Signal</keyword>
<protein>
    <recommendedName>
        <fullName evidence="2">glycerophosphodiester phosphodiesterase</fullName>
        <ecNumber evidence="2">3.1.4.46</ecNumber>
    </recommendedName>
</protein>
<feature type="domain" description="GP-PDE" evidence="7">
    <location>
        <begin position="4"/>
        <end position="311"/>
    </location>
</feature>
<accession>A0ABT0U3L6</accession>
<organism evidence="8 9">
    <name type="scientific">Aporhodopirellula aestuarii</name>
    <dbReference type="NCBI Taxonomy" id="2950107"/>
    <lineage>
        <taxon>Bacteria</taxon>
        <taxon>Pseudomonadati</taxon>
        <taxon>Planctomycetota</taxon>
        <taxon>Planctomycetia</taxon>
        <taxon>Pirellulales</taxon>
        <taxon>Pirellulaceae</taxon>
        <taxon>Aporhodopirellula</taxon>
    </lineage>
</organism>
<dbReference type="InterPro" id="IPR017946">
    <property type="entry name" value="PLC-like_Pdiesterase_TIM-brl"/>
</dbReference>
<evidence type="ECO:0000256" key="6">
    <source>
        <dbReference type="ARBA" id="ARBA00047512"/>
    </source>
</evidence>
<dbReference type="Proteomes" id="UP001202961">
    <property type="component" value="Unassembled WGS sequence"/>
</dbReference>
<evidence type="ECO:0000256" key="4">
    <source>
        <dbReference type="ARBA" id="ARBA00022798"/>
    </source>
</evidence>
<reference evidence="8 9" key="1">
    <citation type="journal article" date="2022" name="Syst. Appl. Microbiol.">
        <title>Rhodopirellula aestuarii sp. nov., a novel member of the genus Rhodopirellula isolated from brackish sediments collected in the Tagus River estuary, Portugal.</title>
        <authorList>
            <person name="Vitorino I.R."/>
            <person name="Klimek D."/>
            <person name="Calusinska M."/>
            <person name="Lobo-da-Cunha A."/>
            <person name="Vasconcelos V."/>
            <person name="Lage O.M."/>
        </authorList>
    </citation>
    <scope>NUCLEOTIDE SEQUENCE [LARGE SCALE GENOMIC DNA]</scope>
    <source>
        <strain evidence="8 9">ICT_H3.1</strain>
    </source>
</reference>
<dbReference type="RefSeq" id="WP_250929039.1">
    <property type="nucleotide sequence ID" value="NZ_JAMQBK010000031.1"/>
</dbReference>
<evidence type="ECO:0000256" key="2">
    <source>
        <dbReference type="ARBA" id="ARBA00012247"/>
    </source>
</evidence>
<dbReference type="SUPFAM" id="SSF51695">
    <property type="entry name" value="PLC-like phosphodiesterases"/>
    <property type="match status" value="1"/>
</dbReference>
<dbReference type="Pfam" id="PF03009">
    <property type="entry name" value="GDPD"/>
    <property type="match status" value="1"/>
</dbReference>
<dbReference type="InterPro" id="IPR030395">
    <property type="entry name" value="GP_PDE_dom"/>
</dbReference>
<keyword evidence="9" id="KW-1185">Reference proteome</keyword>
<dbReference type="PANTHER" id="PTHR43620">
    <property type="entry name" value="GLYCEROPHOSPHORYL DIESTER PHOSPHODIESTERASE"/>
    <property type="match status" value="1"/>
</dbReference>
<evidence type="ECO:0000313" key="8">
    <source>
        <dbReference type="EMBL" id="MCM2371406.1"/>
    </source>
</evidence>
<keyword evidence="4" id="KW-0319">Glycerol metabolism</keyword>